<feature type="domain" description="FAD dependent oxidoreductase" evidence="1">
    <location>
        <begin position="47"/>
        <end position="386"/>
    </location>
</feature>
<reference evidence="3" key="1">
    <citation type="journal article" date="2016" name="Nat. Commun.">
        <title>Genome analysis of three Pneumocystis species reveals adaptation mechanisms to life exclusively in mammalian hosts.</title>
        <authorList>
            <person name="Ma L."/>
            <person name="Chen Z."/>
            <person name="Huang D.W."/>
            <person name="Kutty G."/>
            <person name="Ishihara M."/>
            <person name="Wang H."/>
            <person name="Abouelleil A."/>
            <person name="Bishop L."/>
            <person name="Davey E."/>
            <person name="Deng R."/>
            <person name="Deng X."/>
            <person name="Fan L."/>
            <person name="Fantoni G."/>
            <person name="Fitzgerald M."/>
            <person name="Gogineni E."/>
            <person name="Goldberg J.M."/>
            <person name="Handley G."/>
            <person name="Hu X."/>
            <person name="Huber C."/>
            <person name="Jiao X."/>
            <person name="Jones K."/>
            <person name="Levin J.Z."/>
            <person name="Liu Y."/>
            <person name="Macdonald P."/>
            <person name="Melnikov A."/>
            <person name="Raley C."/>
            <person name="Sassi M."/>
            <person name="Sherman B.T."/>
            <person name="Song X."/>
            <person name="Sykes S."/>
            <person name="Tran B."/>
            <person name="Walsh L."/>
            <person name="Xia Y."/>
            <person name="Yang J."/>
            <person name="Young S."/>
            <person name="Zeng Q."/>
            <person name="Zheng X."/>
            <person name="Stephens R."/>
            <person name="Nusbaum C."/>
            <person name="Birren B.W."/>
            <person name="Azadi P."/>
            <person name="Lempicki R.A."/>
            <person name="Cuomo C.A."/>
            <person name="Kovacs J.A."/>
        </authorList>
    </citation>
    <scope>NUCLEOTIDE SEQUENCE [LARGE SCALE GENOMIC DNA]</scope>
    <source>
        <strain evidence="3">RU7</strain>
    </source>
</reference>
<dbReference type="PANTHER" id="PTHR13847:SF150">
    <property type="entry name" value="OXIDOREDUCTASE TDA3-RELATED"/>
    <property type="match status" value="1"/>
</dbReference>
<dbReference type="PANTHER" id="PTHR13847">
    <property type="entry name" value="SARCOSINE DEHYDROGENASE-RELATED"/>
    <property type="match status" value="1"/>
</dbReference>
<dbReference type="AlphaFoldDB" id="A0A0W4ZDN4"/>
<keyword evidence="3" id="KW-1185">Reference proteome</keyword>
<dbReference type="STRING" id="1408657.A0A0W4ZDN4"/>
<dbReference type="RefSeq" id="XP_018228043.1">
    <property type="nucleotide sequence ID" value="XM_018375694.1"/>
</dbReference>
<dbReference type="Gene3D" id="3.50.50.60">
    <property type="entry name" value="FAD/NAD(P)-binding domain"/>
    <property type="match status" value="1"/>
</dbReference>
<dbReference type="EMBL" id="LFWA01000017">
    <property type="protein sequence ID" value="KTW26514.1"/>
    <property type="molecule type" value="Genomic_DNA"/>
</dbReference>
<dbReference type="SUPFAM" id="SSF51971">
    <property type="entry name" value="Nucleotide-binding domain"/>
    <property type="match status" value="1"/>
</dbReference>
<dbReference type="Pfam" id="PF01266">
    <property type="entry name" value="DAO"/>
    <property type="match status" value="1"/>
</dbReference>
<dbReference type="GeneID" id="28941949"/>
<dbReference type="GO" id="GO:0042147">
    <property type="term" value="P:retrograde transport, endosome to Golgi"/>
    <property type="evidence" value="ECO:0007669"/>
    <property type="project" value="TreeGrafter"/>
</dbReference>
<protein>
    <recommendedName>
        <fullName evidence="1">FAD dependent oxidoreductase domain-containing protein</fullName>
    </recommendedName>
</protein>
<proteinExistence type="predicted"/>
<dbReference type="InterPro" id="IPR036188">
    <property type="entry name" value="FAD/NAD-bd_sf"/>
</dbReference>
<evidence type="ECO:0000313" key="3">
    <source>
        <dbReference type="Proteomes" id="UP000053447"/>
    </source>
</evidence>
<dbReference type="OrthoDB" id="498204at2759"/>
<dbReference type="GO" id="GO:0005829">
    <property type="term" value="C:cytosol"/>
    <property type="evidence" value="ECO:0007669"/>
    <property type="project" value="GOC"/>
</dbReference>
<accession>A0A0W4ZDN4</accession>
<dbReference type="VEuPathDB" id="FungiDB:T551_03431"/>
<dbReference type="Gene3D" id="3.30.9.10">
    <property type="entry name" value="D-Amino Acid Oxidase, subunit A, domain 2"/>
    <property type="match status" value="1"/>
</dbReference>
<dbReference type="Proteomes" id="UP000053447">
    <property type="component" value="Unassembled WGS sequence"/>
</dbReference>
<gene>
    <name evidence="2" type="ORF">T551_03431</name>
</gene>
<dbReference type="GO" id="GO:0005770">
    <property type="term" value="C:late endosome"/>
    <property type="evidence" value="ECO:0007669"/>
    <property type="project" value="TreeGrafter"/>
</dbReference>
<evidence type="ECO:0000259" key="1">
    <source>
        <dbReference type="Pfam" id="PF01266"/>
    </source>
</evidence>
<dbReference type="eggNOG" id="KOG2852">
    <property type="taxonomic scope" value="Eukaryota"/>
</dbReference>
<evidence type="ECO:0000313" key="2">
    <source>
        <dbReference type="EMBL" id="KTW26514.1"/>
    </source>
</evidence>
<name>A0A0W4ZDN4_PNEJ7</name>
<sequence length="406" mass="44060">MICDFSVVKTIEELNVLMFLAMRLIVIFSAEKFRLFLDCIMEKKCHIVIVGGGIIGSTTAYYLTRHPKYDSTNISITLIEGTGIASAASGKAGGLLSLDMHGPETALLGKLSYELHEKLAEEHDGKNRWGYRKLDTLEITSSCSSKQVDALPKTLGWIDSNKVDHVSVVGTTFTTAQVHPYHFTKTIFSLAEEKGVKLILGTVLPFGHTNTVSYLPKGGSSVKTIYADYVVITAGPWTGQLYPKIPITGYRSHSILVNVDVPLSPHALFTNIKLKNGRPVSPEIYARKDELYICGNSDSFALPSSAEDVEVNYASCETLKTWVDELSTPIKNGVVKKMQACYLPVCTSNTSGPLITKIREGLYLGAGHGCWGISNGPGTGKILSEMILDGAVLSIDLSSPDLFSEG</sequence>
<dbReference type="InterPro" id="IPR006076">
    <property type="entry name" value="FAD-dep_OxRdtase"/>
</dbReference>
<organism evidence="2 3">
    <name type="scientific">Pneumocystis jirovecii (strain RU7)</name>
    <name type="common">Human pneumocystis pneumonia agent</name>
    <dbReference type="NCBI Taxonomy" id="1408657"/>
    <lineage>
        <taxon>Eukaryota</taxon>
        <taxon>Fungi</taxon>
        <taxon>Dikarya</taxon>
        <taxon>Ascomycota</taxon>
        <taxon>Taphrinomycotina</taxon>
        <taxon>Pneumocystomycetes</taxon>
        <taxon>Pneumocystaceae</taxon>
        <taxon>Pneumocystis</taxon>
    </lineage>
</organism>
<comment type="caution">
    <text evidence="2">The sequence shown here is derived from an EMBL/GenBank/DDBJ whole genome shotgun (WGS) entry which is preliminary data.</text>
</comment>